<evidence type="ECO:0000256" key="3">
    <source>
        <dbReference type="ARBA" id="ARBA00022617"/>
    </source>
</evidence>
<evidence type="ECO:0000313" key="15">
    <source>
        <dbReference type="EMBL" id="OMJ07332.1"/>
    </source>
</evidence>
<dbReference type="SMART" id="SM01117">
    <property type="entry name" value="Cyt-b5"/>
    <property type="match status" value="1"/>
</dbReference>
<evidence type="ECO:0000256" key="10">
    <source>
        <dbReference type="ARBA" id="ARBA00023136"/>
    </source>
</evidence>
<keyword evidence="5 13" id="KW-0479">Metal-binding</keyword>
<protein>
    <submittedName>
        <fullName evidence="16">Putative cytochrome b5</fullName>
    </submittedName>
</protein>
<comment type="similarity">
    <text evidence="12 13">Belongs to the cytochrome b5 family.</text>
</comment>
<evidence type="ECO:0000256" key="7">
    <source>
        <dbReference type="ARBA" id="ARBA00022848"/>
    </source>
</evidence>
<keyword evidence="9 13" id="KW-0408">Iron</keyword>
<dbReference type="InterPro" id="IPR018506">
    <property type="entry name" value="Cyt_B5_heme-BS"/>
</dbReference>
<evidence type="ECO:0000256" key="5">
    <source>
        <dbReference type="ARBA" id="ARBA00022723"/>
    </source>
</evidence>
<evidence type="ECO:0000256" key="13">
    <source>
        <dbReference type="RuleBase" id="RU362121"/>
    </source>
</evidence>
<keyword evidence="4 13" id="KW-0812">Transmembrane</keyword>
<evidence type="ECO:0000256" key="11">
    <source>
        <dbReference type="ARBA" id="ARBA00037877"/>
    </source>
</evidence>
<dbReference type="AlphaFoldDB" id="A0A1R1YGS7"/>
<feature type="domain" description="Cytochrome b5 heme-binding" evidence="14">
    <location>
        <begin position="2"/>
        <end position="78"/>
    </location>
</feature>
<dbReference type="PROSITE" id="PS50255">
    <property type="entry name" value="CYTOCHROME_B5_2"/>
    <property type="match status" value="1"/>
</dbReference>
<dbReference type="SUPFAM" id="SSF55856">
    <property type="entry name" value="Cytochrome b5-like heme/steroid binding domain"/>
    <property type="match status" value="1"/>
</dbReference>
<evidence type="ECO:0000256" key="6">
    <source>
        <dbReference type="ARBA" id="ARBA00022824"/>
    </source>
</evidence>
<keyword evidence="2" id="KW-0813">Transport</keyword>
<keyword evidence="6" id="KW-0256">Endoplasmic reticulum</keyword>
<dbReference type="PANTHER" id="PTHR19359:SF150">
    <property type="entry name" value="CYTOCHROME B5"/>
    <property type="match status" value="1"/>
</dbReference>
<dbReference type="EMBL" id="LSSN01000073">
    <property type="protein sequence ID" value="OMJ26074.1"/>
    <property type="molecule type" value="Genomic_DNA"/>
</dbReference>
<gene>
    <name evidence="15" type="ORF">AYI70_g12262</name>
    <name evidence="16" type="ORF">AYI70_g458</name>
</gene>
<evidence type="ECO:0000256" key="12">
    <source>
        <dbReference type="ARBA" id="ARBA00038168"/>
    </source>
</evidence>
<keyword evidence="8" id="KW-0249">Electron transport</keyword>
<dbReference type="OrthoDB" id="260519at2759"/>
<dbReference type="GO" id="GO:0020037">
    <property type="term" value="F:heme binding"/>
    <property type="evidence" value="ECO:0007669"/>
    <property type="project" value="UniProtKB-UniRule"/>
</dbReference>
<dbReference type="Proteomes" id="UP000187283">
    <property type="component" value="Unassembled WGS sequence"/>
</dbReference>
<keyword evidence="7" id="KW-0492">Microsome</keyword>
<dbReference type="InterPro" id="IPR036400">
    <property type="entry name" value="Cyt_B5-like_heme/steroid_sf"/>
</dbReference>
<dbReference type="Pfam" id="PF00173">
    <property type="entry name" value="Cyt-b5"/>
    <property type="match status" value="1"/>
</dbReference>
<keyword evidence="10 13" id="KW-0472">Membrane</keyword>
<evidence type="ECO:0000256" key="2">
    <source>
        <dbReference type="ARBA" id="ARBA00022448"/>
    </source>
</evidence>
<organism evidence="16 17">
    <name type="scientific">Smittium culicis</name>
    <dbReference type="NCBI Taxonomy" id="133412"/>
    <lineage>
        <taxon>Eukaryota</taxon>
        <taxon>Fungi</taxon>
        <taxon>Fungi incertae sedis</taxon>
        <taxon>Zoopagomycota</taxon>
        <taxon>Kickxellomycotina</taxon>
        <taxon>Harpellomycetes</taxon>
        <taxon>Harpellales</taxon>
        <taxon>Legeriomycetaceae</taxon>
        <taxon>Smittium</taxon>
    </lineage>
</organism>
<dbReference type="InterPro" id="IPR001199">
    <property type="entry name" value="Cyt_B5-like_heme/steroid-bd"/>
</dbReference>
<dbReference type="FunFam" id="3.10.120.10:FF:000002">
    <property type="entry name" value="Cytochrome b5 type B"/>
    <property type="match status" value="1"/>
</dbReference>
<evidence type="ECO:0000256" key="1">
    <source>
        <dbReference type="ARBA" id="ARBA00004131"/>
    </source>
</evidence>
<dbReference type="Gene3D" id="3.10.120.10">
    <property type="entry name" value="Cytochrome b5-like heme/steroid binding domain"/>
    <property type="match status" value="1"/>
</dbReference>
<keyword evidence="17" id="KW-1185">Reference proteome</keyword>
<evidence type="ECO:0000256" key="4">
    <source>
        <dbReference type="ARBA" id="ARBA00022692"/>
    </source>
</evidence>
<keyword evidence="3 13" id="KW-0349">Heme</keyword>
<dbReference type="InterPro" id="IPR050668">
    <property type="entry name" value="Cytochrome_b5"/>
</dbReference>
<dbReference type="GO" id="GO:0005789">
    <property type="term" value="C:endoplasmic reticulum membrane"/>
    <property type="evidence" value="ECO:0007669"/>
    <property type="project" value="UniProtKB-SubCell"/>
</dbReference>
<evidence type="ECO:0000256" key="8">
    <source>
        <dbReference type="ARBA" id="ARBA00022982"/>
    </source>
</evidence>
<dbReference type="EMBL" id="LSSN01006070">
    <property type="protein sequence ID" value="OMJ07332.1"/>
    <property type="molecule type" value="Genomic_DNA"/>
</dbReference>
<dbReference type="PRINTS" id="PR00363">
    <property type="entry name" value="CYTOCHROMEB5"/>
</dbReference>
<sequence>MSKQYTAEEISAHNKHSDIWVVIDKKVYDVSKFIEEHPGGEETLMENAGLDATMNFEDIGHSDDARELLKTFYIGDLDGETPVKSTLNHTLKQDNNPSKMQGLGVFVVAVLGFAAYLYMN</sequence>
<dbReference type="PANTHER" id="PTHR19359">
    <property type="entry name" value="CYTOCHROME B5"/>
    <property type="match status" value="1"/>
</dbReference>
<keyword evidence="13" id="KW-1133">Transmembrane helix</keyword>
<comment type="subcellular location">
    <subcellularLocation>
        <location evidence="1">Endoplasmic reticulum membrane</location>
        <topology evidence="1">Single-pass membrane protein</topology>
        <orientation evidence="1">Cytoplasmic side</orientation>
    </subcellularLocation>
    <subcellularLocation>
        <location evidence="11">Microsome membrane</location>
        <topology evidence="11">Single-pass membrane protein</topology>
        <orientation evidence="11">Cytoplasmic side</orientation>
    </subcellularLocation>
</comment>
<comment type="caution">
    <text evidence="16">The sequence shown here is derived from an EMBL/GenBank/DDBJ whole genome shotgun (WGS) entry which is preliminary data.</text>
</comment>
<evidence type="ECO:0000313" key="17">
    <source>
        <dbReference type="Proteomes" id="UP000187283"/>
    </source>
</evidence>
<evidence type="ECO:0000256" key="9">
    <source>
        <dbReference type="ARBA" id="ARBA00023004"/>
    </source>
</evidence>
<dbReference type="PROSITE" id="PS00191">
    <property type="entry name" value="CYTOCHROME_B5_1"/>
    <property type="match status" value="1"/>
</dbReference>
<reference evidence="16 17" key="1">
    <citation type="submission" date="2017-01" db="EMBL/GenBank/DDBJ databases">
        <authorList>
            <person name="Mah S.A."/>
            <person name="Swanson W.J."/>
            <person name="Moy G.W."/>
            <person name="Vacquier V.D."/>
        </authorList>
    </citation>
    <scope>NUCLEOTIDE SEQUENCE [LARGE SCALE GENOMIC DNA]</scope>
    <source>
        <strain evidence="16 17">GSMNP</strain>
    </source>
</reference>
<feature type="transmembrane region" description="Helical" evidence="13">
    <location>
        <begin position="102"/>
        <end position="119"/>
    </location>
</feature>
<proteinExistence type="inferred from homology"/>
<evidence type="ECO:0000259" key="14">
    <source>
        <dbReference type="PROSITE" id="PS50255"/>
    </source>
</evidence>
<name>A0A1R1YGS7_9FUNG</name>
<dbReference type="GO" id="GO:0046872">
    <property type="term" value="F:metal ion binding"/>
    <property type="evidence" value="ECO:0007669"/>
    <property type="project" value="UniProtKB-UniRule"/>
</dbReference>
<evidence type="ECO:0000313" key="16">
    <source>
        <dbReference type="EMBL" id="OMJ26074.1"/>
    </source>
</evidence>
<accession>A0A1R1YGS7</accession>
<dbReference type="STRING" id="133412.A0A1R1YGS7"/>